<reference evidence="2" key="2">
    <citation type="journal article" date="2008" name="Genome Biol.">
        <title>Improved genome assembly and evidence-based global gene model set for the chordate Ciona intestinalis: new insight into intron and operon populations.</title>
        <authorList>
            <person name="Satou Y."/>
            <person name="Mineta K."/>
            <person name="Ogasawara M."/>
            <person name="Sasakura Y."/>
            <person name="Shoguchi E."/>
            <person name="Ueno K."/>
            <person name="Yamada L."/>
            <person name="Matsumoto J."/>
            <person name="Wasserscheid J."/>
            <person name="Dewar K."/>
            <person name="Wiley G.B."/>
            <person name="Macmil S.L."/>
            <person name="Roe B.A."/>
            <person name="Zeller R.W."/>
            <person name="Hastings K.E."/>
            <person name="Lemaire P."/>
            <person name="Lindquist E."/>
            <person name="Endo T."/>
            <person name="Hotta K."/>
            <person name="Inaba K."/>
        </authorList>
    </citation>
    <scope>NUCLEOTIDE SEQUENCE [LARGE SCALE GENOMIC DNA]</scope>
    <source>
        <strain evidence="2">wild type</strain>
    </source>
</reference>
<proteinExistence type="predicted"/>
<reference evidence="2" key="3">
    <citation type="submission" date="2025-08" db="UniProtKB">
        <authorList>
            <consortium name="Ensembl"/>
        </authorList>
    </citation>
    <scope>IDENTIFICATION</scope>
</reference>
<reference evidence="2" key="4">
    <citation type="submission" date="2025-09" db="UniProtKB">
        <authorList>
            <consortium name="Ensembl"/>
        </authorList>
    </citation>
    <scope>IDENTIFICATION</scope>
</reference>
<evidence type="ECO:0000313" key="2">
    <source>
        <dbReference type="Ensembl" id="ENSCINP00000024882.1"/>
    </source>
</evidence>
<reference evidence="3" key="1">
    <citation type="journal article" date="2002" name="Science">
        <title>The draft genome of Ciona intestinalis: insights into chordate and vertebrate origins.</title>
        <authorList>
            <person name="Dehal P."/>
            <person name="Satou Y."/>
            <person name="Campbell R.K."/>
            <person name="Chapman J."/>
            <person name="Degnan B."/>
            <person name="De Tomaso A."/>
            <person name="Davidson B."/>
            <person name="Di Gregorio A."/>
            <person name="Gelpke M."/>
            <person name="Goodstein D.M."/>
            <person name="Harafuji N."/>
            <person name="Hastings K.E."/>
            <person name="Ho I."/>
            <person name="Hotta K."/>
            <person name="Huang W."/>
            <person name="Kawashima T."/>
            <person name="Lemaire P."/>
            <person name="Martinez D."/>
            <person name="Meinertzhagen I.A."/>
            <person name="Necula S."/>
            <person name="Nonaka M."/>
            <person name="Putnam N."/>
            <person name="Rash S."/>
            <person name="Saiga H."/>
            <person name="Satake M."/>
            <person name="Terry A."/>
            <person name="Yamada L."/>
            <person name="Wang H.G."/>
            <person name="Awazu S."/>
            <person name="Azumi K."/>
            <person name="Boore J."/>
            <person name="Branno M."/>
            <person name="Chin-Bow S."/>
            <person name="DeSantis R."/>
            <person name="Doyle S."/>
            <person name="Francino P."/>
            <person name="Keys D.N."/>
            <person name="Haga S."/>
            <person name="Hayashi H."/>
            <person name="Hino K."/>
            <person name="Imai K.S."/>
            <person name="Inaba K."/>
            <person name="Kano S."/>
            <person name="Kobayashi K."/>
            <person name="Kobayashi M."/>
            <person name="Lee B.I."/>
            <person name="Makabe K.W."/>
            <person name="Manohar C."/>
            <person name="Matassi G."/>
            <person name="Medina M."/>
            <person name="Mochizuki Y."/>
            <person name="Mount S."/>
            <person name="Morishita T."/>
            <person name="Miura S."/>
            <person name="Nakayama A."/>
            <person name="Nishizaka S."/>
            <person name="Nomoto H."/>
            <person name="Ohta F."/>
            <person name="Oishi K."/>
            <person name="Rigoutsos I."/>
            <person name="Sano M."/>
            <person name="Sasaki A."/>
            <person name="Sasakura Y."/>
            <person name="Shoguchi E."/>
            <person name="Shin-i T."/>
            <person name="Spagnuolo A."/>
            <person name="Stainier D."/>
            <person name="Suzuki M.M."/>
            <person name="Tassy O."/>
            <person name="Takatori N."/>
            <person name="Tokuoka M."/>
            <person name="Yagi K."/>
            <person name="Yoshizaki F."/>
            <person name="Wada S."/>
            <person name="Zhang C."/>
            <person name="Hyatt P.D."/>
            <person name="Larimer F."/>
            <person name="Detter C."/>
            <person name="Doggett N."/>
            <person name="Glavina T."/>
            <person name="Hawkins T."/>
            <person name="Richardson P."/>
            <person name="Lucas S."/>
            <person name="Kohara Y."/>
            <person name="Levine M."/>
            <person name="Satoh N."/>
            <person name="Rokhsar D.S."/>
        </authorList>
    </citation>
    <scope>NUCLEOTIDE SEQUENCE [LARGE SCALE GENOMIC DNA]</scope>
</reference>
<evidence type="ECO:0000256" key="1">
    <source>
        <dbReference type="SAM" id="MobiDB-lite"/>
    </source>
</evidence>
<evidence type="ECO:0000313" key="3">
    <source>
        <dbReference type="Proteomes" id="UP000008144"/>
    </source>
</evidence>
<accession>F6XNF5</accession>
<dbReference type="Ensembl" id="ENSCINT00000025128.1">
    <property type="protein sequence ID" value="ENSCINP00000024882.1"/>
    <property type="gene ID" value="ENSCING00000013579.1"/>
</dbReference>
<keyword evidence="3" id="KW-1185">Reference proteome</keyword>
<protein>
    <submittedName>
        <fullName evidence="2">Uncharacterized protein</fullName>
    </submittedName>
</protein>
<dbReference type="HOGENOM" id="CLU_1805491_0_0_1"/>
<feature type="compositionally biased region" description="Polar residues" evidence="1">
    <location>
        <begin position="44"/>
        <end position="56"/>
    </location>
</feature>
<sequence>MNYKPHRKSQIIKVVPVMADNSFSSRTSLVRDTRSEMLLLNSMGSLQNRTRRPNTTSHEKIRTVEQPSSRIFSLSETKVNAVHKAESKCSIPQFQDWNEVRKSVDGTNQRWADISRTLVKASSSFGSDENDTTSLVSIQSIEW</sequence>
<dbReference type="EMBL" id="EAAA01001947">
    <property type="status" value="NOT_ANNOTATED_CDS"/>
    <property type="molecule type" value="Genomic_DNA"/>
</dbReference>
<dbReference type="AlphaFoldDB" id="F6XNF5"/>
<name>F6XNF5_CIOIN</name>
<organism evidence="2 3">
    <name type="scientific">Ciona intestinalis</name>
    <name type="common">Transparent sea squirt</name>
    <name type="synonym">Ascidia intestinalis</name>
    <dbReference type="NCBI Taxonomy" id="7719"/>
    <lineage>
        <taxon>Eukaryota</taxon>
        <taxon>Metazoa</taxon>
        <taxon>Chordata</taxon>
        <taxon>Tunicata</taxon>
        <taxon>Ascidiacea</taxon>
        <taxon>Phlebobranchia</taxon>
        <taxon>Cionidae</taxon>
        <taxon>Ciona</taxon>
    </lineage>
</organism>
<feature type="region of interest" description="Disordered" evidence="1">
    <location>
        <begin position="44"/>
        <end position="67"/>
    </location>
</feature>
<dbReference type="InParanoid" id="F6XNF5"/>
<dbReference type="Proteomes" id="UP000008144">
    <property type="component" value="Chromosome 4"/>
</dbReference>